<gene>
    <name evidence="4" type="ORF">GKR67_14780</name>
</gene>
<dbReference type="GO" id="GO:0003677">
    <property type="term" value="F:DNA binding"/>
    <property type="evidence" value="ECO:0007669"/>
    <property type="project" value="UniProtKB-KW"/>
</dbReference>
<dbReference type="InterPro" id="IPR014884">
    <property type="entry name" value="ParB_fam_C"/>
</dbReference>
<organism evidence="4 5">
    <name type="scientific">Providencia alcalifaciens</name>
    <dbReference type="NCBI Taxonomy" id="126385"/>
    <lineage>
        <taxon>Bacteria</taxon>
        <taxon>Pseudomonadati</taxon>
        <taxon>Pseudomonadota</taxon>
        <taxon>Gammaproteobacteria</taxon>
        <taxon>Enterobacterales</taxon>
        <taxon>Morganellaceae</taxon>
        <taxon>Providencia</taxon>
    </lineage>
</organism>
<accession>A0AAW9VEB9</accession>
<dbReference type="SUPFAM" id="SSF110849">
    <property type="entry name" value="ParB/Sulfiredoxin"/>
    <property type="match status" value="1"/>
</dbReference>
<feature type="domain" description="ParB-like N-terminal" evidence="3">
    <location>
        <begin position="59"/>
        <end position="148"/>
    </location>
</feature>
<dbReference type="InterPro" id="IPR036086">
    <property type="entry name" value="ParB/Sulfiredoxin_sf"/>
</dbReference>
<evidence type="ECO:0000256" key="2">
    <source>
        <dbReference type="SAM" id="MobiDB-lite"/>
    </source>
</evidence>
<dbReference type="Proteomes" id="UP000449944">
    <property type="component" value="Unassembled WGS sequence"/>
</dbReference>
<dbReference type="PANTHER" id="PTHR38973:SF1">
    <property type="entry name" value="PLASMID PARTITION PROTEIN B"/>
    <property type="match status" value="1"/>
</dbReference>
<dbReference type="PANTHER" id="PTHR38973">
    <property type="entry name" value="PLASMID PARTITIONING CONTROL PROTEIN-RELATED"/>
    <property type="match status" value="1"/>
</dbReference>
<dbReference type="Pfam" id="PF08775">
    <property type="entry name" value="ParB"/>
    <property type="match status" value="1"/>
</dbReference>
<sequence>MTDVERGTNKDMYLGNSKKTRFEQRNGLPSLKGGNITKRTFTLKDGRKVDAEHIIVSGDKVSEQTVVHSLNPRNQEALDENSMGDILEQIKQRGVDTEGIAIRKNGIYHLIEGSRRRYCCIKLSTDLPLWVLPNDISKEDIFSIISAAQSSRKLSYREVGLQYQKLMEDNNFTTNEQLAQYIGISTESVRKRIQAALIDVRLVNLFPDCEGIPNTFYARLSKLQSNANKEGIDLAVLCKEVRDHRKGLVIENIQEIQKNILDDLSTILELMTDKTKPASAWKTSDIVEFNNKDQYARVSYSGNGRKVRFEFNRLNQTVIQELERLIKLKLSKMAQEKNKE</sequence>
<comment type="caution">
    <text evidence="4">The sequence shown here is derived from an EMBL/GenBank/DDBJ whole genome shotgun (WGS) entry which is preliminary data.</text>
</comment>
<reference evidence="4 5" key="1">
    <citation type="submission" date="2019-10" db="EMBL/GenBank/DDBJ databases">
        <title>Comparative genomic analysis of Providencia.</title>
        <authorList>
            <person name="Yuan C."/>
            <person name="Wei Y."/>
            <person name="Yin Z."/>
        </authorList>
    </citation>
    <scope>NUCLEOTIDE SEQUENCE [LARGE SCALE GENOMIC DNA]</scope>
    <source>
        <strain evidence="5">wls1934</strain>
    </source>
</reference>
<dbReference type="SMART" id="SM00470">
    <property type="entry name" value="ParB"/>
    <property type="match status" value="1"/>
</dbReference>
<evidence type="ECO:0000313" key="4">
    <source>
        <dbReference type="EMBL" id="MTC35865.1"/>
    </source>
</evidence>
<dbReference type="EMBL" id="WLUB01000052">
    <property type="protein sequence ID" value="MTC35865.1"/>
    <property type="molecule type" value="Genomic_DNA"/>
</dbReference>
<evidence type="ECO:0000313" key="5">
    <source>
        <dbReference type="Proteomes" id="UP000449944"/>
    </source>
</evidence>
<dbReference type="CDD" id="cd16394">
    <property type="entry name" value="sopB_N"/>
    <property type="match status" value="1"/>
</dbReference>
<evidence type="ECO:0000259" key="3">
    <source>
        <dbReference type="SMART" id="SM00470"/>
    </source>
</evidence>
<dbReference type="AlphaFoldDB" id="A0AAW9VEB9"/>
<feature type="region of interest" description="Disordered" evidence="2">
    <location>
        <begin position="1"/>
        <end position="33"/>
    </location>
</feature>
<name>A0AAW9VEB9_9GAMM</name>
<dbReference type="InterPro" id="IPR003115">
    <property type="entry name" value="ParB_N"/>
</dbReference>
<protein>
    <submittedName>
        <fullName evidence="4">Peptide transporter</fullName>
    </submittedName>
</protein>
<keyword evidence="1" id="KW-0238">DNA-binding</keyword>
<proteinExistence type="predicted"/>
<dbReference type="RefSeq" id="WP_006663556.1">
    <property type="nucleotide sequence ID" value="NZ_JBBMVT010000019.1"/>
</dbReference>
<evidence type="ECO:0000256" key="1">
    <source>
        <dbReference type="ARBA" id="ARBA00023125"/>
    </source>
</evidence>
<dbReference type="Gene3D" id="1.10.10.2830">
    <property type="match status" value="1"/>
</dbReference>